<organism evidence="2 3">
    <name type="scientific">Pleuronectes platessa</name>
    <name type="common">European plaice</name>
    <dbReference type="NCBI Taxonomy" id="8262"/>
    <lineage>
        <taxon>Eukaryota</taxon>
        <taxon>Metazoa</taxon>
        <taxon>Chordata</taxon>
        <taxon>Craniata</taxon>
        <taxon>Vertebrata</taxon>
        <taxon>Euteleostomi</taxon>
        <taxon>Actinopterygii</taxon>
        <taxon>Neopterygii</taxon>
        <taxon>Teleostei</taxon>
        <taxon>Neoteleostei</taxon>
        <taxon>Acanthomorphata</taxon>
        <taxon>Carangaria</taxon>
        <taxon>Pleuronectiformes</taxon>
        <taxon>Pleuronectoidei</taxon>
        <taxon>Pleuronectidae</taxon>
        <taxon>Pleuronectes</taxon>
    </lineage>
</organism>
<name>A0A9N7U2J8_PLEPL</name>
<accession>A0A9N7U2J8</accession>
<gene>
    <name evidence="2" type="ORF">PLEPLA_LOCUS10870</name>
</gene>
<feature type="compositionally biased region" description="Low complexity" evidence="1">
    <location>
        <begin position="104"/>
        <end position="115"/>
    </location>
</feature>
<feature type="region of interest" description="Disordered" evidence="1">
    <location>
        <begin position="48"/>
        <end position="115"/>
    </location>
</feature>
<dbReference type="EMBL" id="CADEAL010000624">
    <property type="protein sequence ID" value="CAB1422952.1"/>
    <property type="molecule type" value="Genomic_DNA"/>
</dbReference>
<protein>
    <submittedName>
        <fullName evidence="2">Uncharacterized protein</fullName>
    </submittedName>
</protein>
<evidence type="ECO:0000256" key="1">
    <source>
        <dbReference type="SAM" id="MobiDB-lite"/>
    </source>
</evidence>
<evidence type="ECO:0000313" key="3">
    <source>
        <dbReference type="Proteomes" id="UP001153269"/>
    </source>
</evidence>
<proteinExistence type="predicted"/>
<evidence type="ECO:0000313" key="2">
    <source>
        <dbReference type="EMBL" id="CAB1422952.1"/>
    </source>
</evidence>
<sequence length="115" mass="12198">MPKVASLKWESPSCMMCGSLLLESSGLRHVLTPVMSGSPRDEKVALQTTHGQVGHCRLGKREKHERGTSFQSPRCAVARSALVPSPSGPVPPAAHRPQKETAVASSPSLLASSPY</sequence>
<keyword evidence="3" id="KW-1185">Reference proteome</keyword>
<comment type="caution">
    <text evidence="2">The sequence shown here is derived from an EMBL/GenBank/DDBJ whole genome shotgun (WGS) entry which is preliminary data.</text>
</comment>
<dbReference type="AlphaFoldDB" id="A0A9N7U2J8"/>
<dbReference type="Proteomes" id="UP001153269">
    <property type="component" value="Unassembled WGS sequence"/>
</dbReference>
<reference evidence="2" key="1">
    <citation type="submission" date="2020-03" db="EMBL/GenBank/DDBJ databases">
        <authorList>
            <person name="Weist P."/>
        </authorList>
    </citation>
    <scope>NUCLEOTIDE SEQUENCE</scope>
</reference>